<dbReference type="SMART" id="SM00449">
    <property type="entry name" value="SPRY"/>
    <property type="match status" value="1"/>
</dbReference>
<sequence>MATVGTVTAAAVTSEAKSKVDPVNRRQNEWVDKSRLMPAKDVKGDTQNSDQDVNDLAEKKRGAQKRKQDDDEMEFKKMKTDETEALDSSYGAPMEDFTEELTCPVCMQLFSNPIILECGHNFCSHCIDKAWENLEVCSCPECQEVVPERKYTINRALASLVKKAGGVSKTSRVRDRCEEHDEKLKLFCKDDGILACVICRDSLKHSTHTFLPIQDAFGFYRSELIKVVTPLEINLKELEKLKHEQNQKLSQHKGNVVSFRQHISSEFERLHQFLREREEQLSQELQRQGGSLLKEMEDNLVKMNDSCQNIHGKIATSQSRMNEEDAIAFLMDIKAFIEKCVEEQKKQRLPAENAVLCKELSYGRFKGPLQYMMWKEMKSLIVPGLSPLTLDPDTAHPNLQLSDGLTSVRYSDVKQQVPDNSGRFSQCILVLGAQGFTSGRHYWEVEVGNKTAWDVGLASQSSNRKGKIKLNPKNGYWAIWLRNGNAFKALESPSKTLLLRTKPTKIGVYLDYEGGQVSFYNADDMSSIYTFTGSFTEKLYPYLSPFLHDSGKNAEPLRIIHANV</sequence>
<dbReference type="CDD" id="cd19800">
    <property type="entry name" value="Bbox2_xNF7-like"/>
    <property type="match status" value="1"/>
</dbReference>
<dbReference type="SUPFAM" id="SSF49899">
    <property type="entry name" value="Concanavalin A-like lectins/glucanases"/>
    <property type="match status" value="1"/>
</dbReference>
<dbReference type="PROSITE" id="PS50188">
    <property type="entry name" value="B302_SPRY"/>
    <property type="match status" value="1"/>
</dbReference>
<evidence type="ECO:0000313" key="10">
    <source>
        <dbReference type="Proteomes" id="UP000515159"/>
    </source>
</evidence>
<evidence type="ECO:0000259" key="7">
    <source>
        <dbReference type="PROSITE" id="PS50089"/>
    </source>
</evidence>
<dbReference type="SMART" id="SM00589">
    <property type="entry name" value="PRY"/>
    <property type="match status" value="1"/>
</dbReference>
<keyword evidence="10" id="KW-1185">Reference proteome</keyword>
<dbReference type="Pfam" id="PF00643">
    <property type="entry name" value="zf-B_box"/>
    <property type="match status" value="1"/>
</dbReference>
<dbReference type="Gene3D" id="3.30.40.10">
    <property type="entry name" value="Zinc/RING finger domain, C3HC4 (zinc finger)"/>
    <property type="match status" value="1"/>
</dbReference>
<keyword evidence="1" id="KW-0479">Metal-binding</keyword>
<dbReference type="InterPro" id="IPR003879">
    <property type="entry name" value="Butyrophylin_SPRY"/>
</dbReference>
<dbReference type="SMART" id="SM00336">
    <property type="entry name" value="BBOX"/>
    <property type="match status" value="1"/>
</dbReference>
<feature type="compositionally biased region" description="Basic and acidic residues" evidence="6">
    <location>
        <begin position="56"/>
        <end position="82"/>
    </location>
</feature>
<dbReference type="InterPro" id="IPR000315">
    <property type="entry name" value="Znf_B-box"/>
</dbReference>
<keyword evidence="4" id="KW-0175">Coiled coil</keyword>
<dbReference type="InterPro" id="IPR003649">
    <property type="entry name" value="Bbox_C"/>
</dbReference>
<dbReference type="Pfam" id="PF15227">
    <property type="entry name" value="zf-C3HC4_4"/>
    <property type="match status" value="1"/>
</dbReference>
<dbReference type="InterPro" id="IPR017907">
    <property type="entry name" value="Znf_RING_CS"/>
</dbReference>
<dbReference type="InterPro" id="IPR001870">
    <property type="entry name" value="B30.2/SPRY"/>
</dbReference>
<evidence type="ECO:0000313" key="11">
    <source>
        <dbReference type="RefSeq" id="XP_033800565.1"/>
    </source>
</evidence>
<accession>A0A6P8QXQ4</accession>
<dbReference type="InterPro" id="IPR013083">
    <property type="entry name" value="Znf_RING/FYVE/PHD"/>
</dbReference>
<dbReference type="GeneID" id="117360623"/>
<dbReference type="InterPro" id="IPR001841">
    <property type="entry name" value="Znf_RING"/>
</dbReference>
<feature type="region of interest" description="Disordered" evidence="6">
    <location>
        <begin position="1"/>
        <end position="86"/>
    </location>
</feature>
<evidence type="ECO:0000256" key="3">
    <source>
        <dbReference type="ARBA" id="ARBA00022833"/>
    </source>
</evidence>
<evidence type="ECO:0000256" key="2">
    <source>
        <dbReference type="ARBA" id="ARBA00022771"/>
    </source>
</evidence>
<dbReference type="SMART" id="SM00502">
    <property type="entry name" value="BBC"/>
    <property type="match status" value="1"/>
</dbReference>
<feature type="domain" description="RING-type" evidence="7">
    <location>
        <begin position="103"/>
        <end position="143"/>
    </location>
</feature>
<evidence type="ECO:0000256" key="4">
    <source>
        <dbReference type="ARBA" id="ARBA00023054"/>
    </source>
</evidence>
<dbReference type="InterPro" id="IPR043136">
    <property type="entry name" value="B30.2/SPRY_sf"/>
</dbReference>
<gene>
    <name evidence="11" type="primary">TRIM69</name>
</gene>
<dbReference type="Gene3D" id="3.30.160.60">
    <property type="entry name" value="Classic Zinc Finger"/>
    <property type="match status" value="1"/>
</dbReference>
<organism evidence="10 11">
    <name type="scientific">Geotrypetes seraphini</name>
    <name type="common">Gaboon caecilian</name>
    <name type="synonym">Caecilia seraphini</name>
    <dbReference type="NCBI Taxonomy" id="260995"/>
    <lineage>
        <taxon>Eukaryota</taxon>
        <taxon>Metazoa</taxon>
        <taxon>Chordata</taxon>
        <taxon>Craniata</taxon>
        <taxon>Vertebrata</taxon>
        <taxon>Euteleostomi</taxon>
        <taxon>Amphibia</taxon>
        <taxon>Gymnophiona</taxon>
        <taxon>Geotrypetes</taxon>
    </lineage>
</organism>
<feature type="compositionally biased region" description="Low complexity" evidence="6">
    <location>
        <begin position="1"/>
        <end position="13"/>
    </location>
</feature>
<dbReference type="Pfam" id="PF00622">
    <property type="entry name" value="SPRY"/>
    <property type="match status" value="1"/>
</dbReference>
<dbReference type="CDD" id="cd13733">
    <property type="entry name" value="SPRY_PRY_C-I_1"/>
    <property type="match status" value="1"/>
</dbReference>
<dbReference type="PANTHER" id="PTHR24103">
    <property type="entry name" value="E3 UBIQUITIN-PROTEIN LIGASE TRIM"/>
    <property type="match status" value="1"/>
</dbReference>
<keyword evidence="2 5" id="KW-0863">Zinc-finger</keyword>
<dbReference type="RefSeq" id="XP_033800565.1">
    <property type="nucleotide sequence ID" value="XM_033944674.1"/>
</dbReference>
<evidence type="ECO:0000256" key="5">
    <source>
        <dbReference type="PROSITE-ProRule" id="PRU00024"/>
    </source>
</evidence>
<dbReference type="InterPro" id="IPR050143">
    <property type="entry name" value="TRIM/RBCC"/>
</dbReference>
<dbReference type="SUPFAM" id="SSF57850">
    <property type="entry name" value="RING/U-box"/>
    <property type="match status" value="1"/>
</dbReference>
<evidence type="ECO:0000256" key="6">
    <source>
        <dbReference type="SAM" id="MobiDB-lite"/>
    </source>
</evidence>
<keyword evidence="3" id="KW-0862">Zinc</keyword>
<dbReference type="FunFam" id="2.60.120.920:FF:000004">
    <property type="entry name" value="Butyrophilin subfamily 1 member A1"/>
    <property type="match status" value="1"/>
</dbReference>
<feature type="domain" description="B30.2/SPRY" evidence="9">
    <location>
        <begin position="367"/>
        <end position="564"/>
    </location>
</feature>
<dbReference type="GO" id="GO:0008270">
    <property type="term" value="F:zinc ion binding"/>
    <property type="evidence" value="ECO:0007669"/>
    <property type="project" value="UniProtKB-KW"/>
</dbReference>
<evidence type="ECO:0000259" key="9">
    <source>
        <dbReference type="PROSITE" id="PS50188"/>
    </source>
</evidence>
<proteinExistence type="predicted"/>
<feature type="domain" description="B box-type" evidence="8">
    <location>
        <begin position="172"/>
        <end position="213"/>
    </location>
</feature>
<evidence type="ECO:0000256" key="1">
    <source>
        <dbReference type="ARBA" id="ARBA00022723"/>
    </source>
</evidence>
<dbReference type="SUPFAM" id="SSF57845">
    <property type="entry name" value="B-box zinc-binding domain"/>
    <property type="match status" value="1"/>
</dbReference>
<dbReference type="InterPro" id="IPR006574">
    <property type="entry name" value="PRY"/>
</dbReference>
<dbReference type="Proteomes" id="UP000515159">
    <property type="component" value="Chromosome 5"/>
</dbReference>
<dbReference type="CTD" id="140691"/>
<protein>
    <submittedName>
        <fullName evidence="11">E3 ubiquitin-protein ligase TRIM69 isoform X2</fullName>
    </submittedName>
</protein>
<dbReference type="InterPro" id="IPR013320">
    <property type="entry name" value="ConA-like_dom_sf"/>
</dbReference>
<name>A0A6P8QXQ4_GEOSA</name>
<dbReference type="Gene3D" id="2.60.120.920">
    <property type="match status" value="1"/>
</dbReference>
<dbReference type="PRINTS" id="PR01407">
    <property type="entry name" value="BUTYPHLNCDUF"/>
</dbReference>
<dbReference type="AlphaFoldDB" id="A0A6P8QXQ4"/>
<evidence type="ECO:0000259" key="8">
    <source>
        <dbReference type="PROSITE" id="PS50119"/>
    </source>
</evidence>
<reference evidence="11" key="1">
    <citation type="submission" date="2025-08" db="UniProtKB">
        <authorList>
            <consortium name="RefSeq"/>
        </authorList>
    </citation>
    <scope>IDENTIFICATION</scope>
</reference>
<dbReference type="PROSITE" id="PS50119">
    <property type="entry name" value="ZF_BBOX"/>
    <property type="match status" value="1"/>
</dbReference>
<dbReference type="SMART" id="SM00184">
    <property type="entry name" value="RING"/>
    <property type="match status" value="1"/>
</dbReference>
<dbReference type="PROSITE" id="PS00518">
    <property type="entry name" value="ZF_RING_1"/>
    <property type="match status" value="1"/>
</dbReference>
<feature type="compositionally biased region" description="Basic and acidic residues" evidence="6">
    <location>
        <begin position="16"/>
        <end position="44"/>
    </location>
</feature>
<dbReference type="Pfam" id="PF13765">
    <property type="entry name" value="PRY"/>
    <property type="match status" value="1"/>
</dbReference>
<dbReference type="InterPro" id="IPR003877">
    <property type="entry name" value="SPRY_dom"/>
</dbReference>
<dbReference type="PROSITE" id="PS50089">
    <property type="entry name" value="ZF_RING_2"/>
    <property type="match status" value="1"/>
</dbReference>